<evidence type="ECO:0000313" key="3">
    <source>
        <dbReference type="EMBL" id="MCF3946526.1"/>
    </source>
</evidence>
<comment type="caution">
    <text evidence="3">The sequence shown here is derived from an EMBL/GenBank/DDBJ whole genome shotgun (WGS) entry which is preliminary data.</text>
</comment>
<gene>
    <name evidence="3" type="ORF">L2A60_07500</name>
</gene>
<dbReference type="RefSeq" id="WP_235703762.1">
    <property type="nucleotide sequence ID" value="NZ_JAKGBZ010000011.1"/>
</dbReference>
<dbReference type="InterPro" id="IPR037138">
    <property type="entry name" value="His_deacetylse_dom_sf"/>
</dbReference>
<organism evidence="3 4">
    <name type="scientific">Acidiphilium iwatense</name>
    <dbReference type="NCBI Taxonomy" id="768198"/>
    <lineage>
        <taxon>Bacteria</taxon>
        <taxon>Pseudomonadati</taxon>
        <taxon>Pseudomonadota</taxon>
        <taxon>Alphaproteobacteria</taxon>
        <taxon>Acetobacterales</taxon>
        <taxon>Acidocellaceae</taxon>
        <taxon>Acidiphilium</taxon>
    </lineage>
</organism>
<sequence length="363" mass="39054">MSHAGPPVFIGADIYRQPIATPPHPLAVIRAPLAEDLARAMGWLDTGNYRISPVADRAALERFHDPAYLDALEQAEAMLDLPEALRTRYRIGADANPIHPAVYRRPATSAGGAILAARLTAHGGIVQVPGAGNHHAWPDRTRGFCALNDAALSILEWLDHGLSRIVYLDLDAHHGDGVEAAFATDPRVLTISVHEAGRWPRTGPVSRPDMGVINYPVPPGFNDTELDFLMDRAILPRIAAHLPEAIMLLPGADALADDRMAKLDLSNLALWSAVGAIKTLAPRLIVLGGGYNPYALARAWAGIWARLNDFVIPDRLPRAALDVLAGIGYFRAPGQPRPARWLTGIADPPNAGTVRDAVRAMAV</sequence>
<evidence type="ECO:0000259" key="2">
    <source>
        <dbReference type="Pfam" id="PF00850"/>
    </source>
</evidence>
<comment type="similarity">
    <text evidence="1">Belongs to the histone deacetylase family.</text>
</comment>
<accession>A0ABS9DXV6</accession>
<feature type="domain" description="Histone deacetylase" evidence="2">
    <location>
        <begin position="34"/>
        <end position="306"/>
    </location>
</feature>
<proteinExistence type="inferred from homology"/>
<dbReference type="Gene3D" id="3.40.800.20">
    <property type="entry name" value="Histone deacetylase domain"/>
    <property type="match status" value="1"/>
</dbReference>
<protein>
    <submittedName>
        <fullName evidence="3">Acetoin utilization protein AcuC</fullName>
    </submittedName>
</protein>
<keyword evidence="4" id="KW-1185">Reference proteome</keyword>
<reference evidence="3 4" key="1">
    <citation type="submission" date="2022-01" db="EMBL/GenBank/DDBJ databases">
        <authorList>
            <person name="Won M."/>
            <person name="Kim S.-J."/>
            <person name="Kwon S.-W."/>
        </authorList>
    </citation>
    <scope>NUCLEOTIDE SEQUENCE [LARGE SCALE GENOMIC DNA]</scope>
    <source>
        <strain evidence="3 4">KCTC 23505</strain>
    </source>
</reference>
<dbReference type="PANTHER" id="PTHR10625">
    <property type="entry name" value="HISTONE DEACETYLASE HDAC1-RELATED"/>
    <property type="match status" value="1"/>
</dbReference>
<dbReference type="SUPFAM" id="SSF52768">
    <property type="entry name" value="Arginase/deacetylase"/>
    <property type="match status" value="1"/>
</dbReference>
<dbReference type="PANTHER" id="PTHR10625:SF10">
    <property type="entry name" value="HISTONE DEACETYLASE HDAC1"/>
    <property type="match status" value="1"/>
</dbReference>
<name>A0ABS9DXV6_9PROT</name>
<evidence type="ECO:0000313" key="4">
    <source>
        <dbReference type="Proteomes" id="UP001521209"/>
    </source>
</evidence>
<evidence type="ECO:0000256" key="1">
    <source>
        <dbReference type="ARBA" id="ARBA00005947"/>
    </source>
</evidence>
<dbReference type="InterPro" id="IPR023801">
    <property type="entry name" value="His_deacetylse_dom"/>
</dbReference>
<dbReference type="PRINTS" id="PR01270">
    <property type="entry name" value="HDASUPER"/>
</dbReference>
<dbReference type="Proteomes" id="UP001521209">
    <property type="component" value="Unassembled WGS sequence"/>
</dbReference>
<dbReference type="InterPro" id="IPR023696">
    <property type="entry name" value="Ureohydrolase_dom_sf"/>
</dbReference>
<dbReference type="Pfam" id="PF00850">
    <property type="entry name" value="Hist_deacetyl"/>
    <property type="match status" value="1"/>
</dbReference>
<dbReference type="EMBL" id="JAKGBZ010000011">
    <property type="protein sequence ID" value="MCF3946526.1"/>
    <property type="molecule type" value="Genomic_DNA"/>
</dbReference>
<dbReference type="InterPro" id="IPR000286">
    <property type="entry name" value="HDACs"/>
</dbReference>